<reference evidence="1 2" key="1">
    <citation type="submission" date="2021-06" db="EMBL/GenBank/DDBJ databases">
        <title>50 bacteria genomes isolated from Dapeng, Shenzhen, China.</title>
        <authorList>
            <person name="Zheng W."/>
            <person name="Yu S."/>
            <person name="Huang Y."/>
        </authorList>
    </citation>
    <scope>NUCLEOTIDE SEQUENCE [LARGE SCALE GENOMIC DNA]</scope>
    <source>
        <strain evidence="1 2">DP1N14-2</strain>
    </source>
</reference>
<dbReference type="EMBL" id="JAHVJA010000014">
    <property type="protein sequence ID" value="MBY6141865.1"/>
    <property type="molecule type" value="Genomic_DNA"/>
</dbReference>
<evidence type="ECO:0000313" key="2">
    <source>
        <dbReference type="Proteomes" id="UP000766629"/>
    </source>
</evidence>
<gene>
    <name evidence="1" type="ORF">KUV26_20710</name>
</gene>
<sequence length="64" mass="7473">MTDLIDLDDLPVRAIKDVPQERLCLRCRAPFWSEGFGERICRRCKGSSTWQTLVQSVRPPGRRR</sequence>
<name>A0ABS7NKZ4_9RHOB</name>
<protein>
    <submittedName>
        <fullName evidence="1">Uncharacterized protein</fullName>
    </submittedName>
</protein>
<dbReference type="RefSeq" id="WP_222509810.1">
    <property type="nucleotide sequence ID" value="NZ_JAHVJA010000014.1"/>
</dbReference>
<organism evidence="1 2">
    <name type="scientific">Leisingera daeponensis</name>
    <dbReference type="NCBI Taxonomy" id="405746"/>
    <lineage>
        <taxon>Bacteria</taxon>
        <taxon>Pseudomonadati</taxon>
        <taxon>Pseudomonadota</taxon>
        <taxon>Alphaproteobacteria</taxon>
        <taxon>Rhodobacterales</taxon>
        <taxon>Roseobacteraceae</taxon>
        <taxon>Leisingera</taxon>
    </lineage>
</organism>
<keyword evidence="2" id="KW-1185">Reference proteome</keyword>
<proteinExistence type="predicted"/>
<accession>A0ABS7NKZ4</accession>
<dbReference type="Proteomes" id="UP000766629">
    <property type="component" value="Unassembled WGS sequence"/>
</dbReference>
<comment type="caution">
    <text evidence="1">The sequence shown here is derived from an EMBL/GenBank/DDBJ whole genome shotgun (WGS) entry which is preliminary data.</text>
</comment>
<evidence type="ECO:0000313" key="1">
    <source>
        <dbReference type="EMBL" id="MBY6141865.1"/>
    </source>
</evidence>